<dbReference type="PROSITE" id="PS50076">
    <property type="entry name" value="DNAJ_2"/>
    <property type="match status" value="1"/>
</dbReference>
<keyword evidence="4" id="KW-0408">Iron</keyword>
<comment type="similarity">
    <text evidence="1">Belongs to the DPH4 family.</text>
</comment>
<evidence type="ECO:0000259" key="5">
    <source>
        <dbReference type="PROSITE" id="PS50076"/>
    </source>
</evidence>
<dbReference type="InterPro" id="IPR001623">
    <property type="entry name" value="DnaJ_domain"/>
</dbReference>
<dbReference type="CDD" id="cd06257">
    <property type="entry name" value="DnaJ"/>
    <property type="match status" value="1"/>
</dbReference>
<organism evidence="7 8">
    <name type="scientific">Dorcoceras hygrometricum</name>
    <dbReference type="NCBI Taxonomy" id="472368"/>
    <lineage>
        <taxon>Eukaryota</taxon>
        <taxon>Viridiplantae</taxon>
        <taxon>Streptophyta</taxon>
        <taxon>Embryophyta</taxon>
        <taxon>Tracheophyta</taxon>
        <taxon>Spermatophyta</taxon>
        <taxon>Magnoliopsida</taxon>
        <taxon>eudicotyledons</taxon>
        <taxon>Gunneridae</taxon>
        <taxon>Pentapetalae</taxon>
        <taxon>asterids</taxon>
        <taxon>lamiids</taxon>
        <taxon>Lamiales</taxon>
        <taxon>Gesneriaceae</taxon>
        <taxon>Didymocarpoideae</taxon>
        <taxon>Trichosporeae</taxon>
        <taxon>Loxocarpinae</taxon>
        <taxon>Dorcoceras</taxon>
    </lineage>
</organism>
<evidence type="ECO:0000256" key="3">
    <source>
        <dbReference type="ARBA" id="ARBA00022833"/>
    </source>
</evidence>
<accession>A0A2Z7A4J3</accession>
<feature type="domain" description="J" evidence="5">
    <location>
        <begin position="132"/>
        <end position="205"/>
    </location>
</feature>
<dbReference type="PRINTS" id="PR00625">
    <property type="entry name" value="JDOMAIN"/>
</dbReference>
<dbReference type="PANTHER" id="PTHR45255">
    <property type="entry name" value="DNAJ HOMOLOG SUBFAMILY C MEMBER 24"/>
    <property type="match status" value="1"/>
</dbReference>
<evidence type="ECO:0000313" key="7">
    <source>
        <dbReference type="EMBL" id="KZV16369.1"/>
    </source>
</evidence>
<dbReference type="OrthoDB" id="66964at2759"/>
<sequence length="286" mass="33276">MLDGVRGFYDQDVEAKAEWYTRDFSRRVIYNSNFDLFTAPSANWRDTVYCQMAPNAPKPEELPVVCRMPLQGGFTQELLLDFKINCADLVAFVSRRINYVLYEELDAQNVQCILGCHSWPVMVLKTKCSQKTHYQTMGVKEDASHEEIRKTYRVTILKCHPDKQQQTTLETFNHKHGSGNEFMEVQRAWEILSDQRSRSLYDNELQVLRHDSATADDLRLQDMTVEDAGDCFEFYYHCRCGDCFFVDSLELEEMGYKLSSNGKKTILTDTRIFACISCSSMWILLY</sequence>
<name>A0A2Z7A4J3_9LAMI</name>
<proteinExistence type="inferred from homology"/>
<evidence type="ECO:0000256" key="2">
    <source>
        <dbReference type="ARBA" id="ARBA00022723"/>
    </source>
</evidence>
<dbReference type="SMART" id="SM00271">
    <property type="entry name" value="DnaJ"/>
    <property type="match status" value="1"/>
</dbReference>
<dbReference type="Gene3D" id="1.10.287.110">
    <property type="entry name" value="DnaJ domain"/>
    <property type="match status" value="1"/>
</dbReference>
<gene>
    <name evidence="7" type="ORF">F511_12259</name>
</gene>
<keyword evidence="8" id="KW-1185">Reference proteome</keyword>
<evidence type="ECO:0000256" key="4">
    <source>
        <dbReference type="ARBA" id="ARBA00023004"/>
    </source>
</evidence>
<protein>
    <recommendedName>
        <fullName evidence="9">J domain-containing protein</fullName>
    </recommendedName>
</protein>
<reference evidence="7 8" key="1">
    <citation type="journal article" date="2015" name="Proc. Natl. Acad. Sci. U.S.A.">
        <title>The resurrection genome of Boea hygrometrica: A blueprint for survival of dehydration.</title>
        <authorList>
            <person name="Xiao L."/>
            <person name="Yang G."/>
            <person name="Zhang L."/>
            <person name="Yang X."/>
            <person name="Zhao S."/>
            <person name="Ji Z."/>
            <person name="Zhou Q."/>
            <person name="Hu M."/>
            <person name="Wang Y."/>
            <person name="Chen M."/>
            <person name="Xu Y."/>
            <person name="Jin H."/>
            <person name="Xiao X."/>
            <person name="Hu G."/>
            <person name="Bao F."/>
            <person name="Hu Y."/>
            <person name="Wan P."/>
            <person name="Li L."/>
            <person name="Deng X."/>
            <person name="Kuang T."/>
            <person name="Xiang C."/>
            <person name="Zhu J.K."/>
            <person name="Oliver M.J."/>
            <person name="He Y."/>
        </authorList>
    </citation>
    <scope>NUCLEOTIDE SEQUENCE [LARGE SCALE GENOMIC DNA]</scope>
    <source>
        <strain evidence="8">cv. XS01</strain>
    </source>
</reference>
<dbReference type="GO" id="GO:0008198">
    <property type="term" value="F:ferrous iron binding"/>
    <property type="evidence" value="ECO:0007669"/>
    <property type="project" value="TreeGrafter"/>
</dbReference>
<evidence type="ECO:0000313" key="8">
    <source>
        <dbReference type="Proteomes" id="UP000250235"/>
    </source>
</evidence>
<evidence type="ECO:0008006" key="9">
    <source>
        <dbReference type="Google" id="ProtNLM"/>
    </source>
</evidence>
<evidence type="ECO:0000256" key="1">
    <source>
        <dbReference type="ARBA" id="ARBA00006169"/>
    </source>
</evidence>
<keyword evidence="3" id="KW-0862">Zinc</keyword>
<dbReference type="AlphaFoldDB" id="A0A2Z7A4J3"/>
<dbReference type="InterPro" id="IPR036671">
    <property type="entry name" value="DPH_MB_sf"/>
</dbReference>
<keyword evidence="2" id="KW-0479">Metal-binding</keyword>
<dbReference type="InterPro" id="IPR007872">
    <property type="entry name" value="DPH_MB_dom"/>
</dbReference>
<dbReference type="GO" id="GO:0001671">
    <property type="term" value="F:ATPase activator activity"/>
    <property type="evidence" value="ECO:0007669"/>
    <property type="project" value="TreeGrafter"/>
</dbReference>
<dbReference type="SUPFAM" id="SSF46565">
    <property type="entry name" value="Chaperone J-domain"/>
    <property type="match status" value="1"/>
</dbReference>
<dbReference type="Pfam" id="PF00226">
    <property type="entry name" value="DnaJ"/>
    <property type="match status" value="1"/>
</dbReference>
<dbReference type="PROSITE" id="PS51074">
    <property type="entry name" value="DPH_MB"/>
    <property type="match status" value="1"/>
</dbReference>
<evidence type="ECO:0000259" key="6">
    <source>
        <dbReference type="PROSITE" id="PS51074"/>
    </source>
</evidence>
<dbReference type="EMBL" id="KV019076">
    <property type="protein sequence ID" value="KZV16369.1"/>
    <property type="molecule type" value="Genomic_DNA"/>
</dbReference>
<dbReference type="Proteomes" id="UP000250235">
    <property type="component" value="Unassembled WGS sequence"/>
</dbReference>
<dbReference type="InterPro" id="IPR027443">
    <property type="entry name" value="IPNS-like_sf"/>
</dbReference>
<dbReference type="InterPro" id="IPR036869">
    <property type="entry name" value="J_dom_sf"/>
</dbReference>
<feature type="domain" description="DPH-type MB" evidence="6">
    <location>
        <begin position="214"/>
        <end position="286"/>
    </location>
</feature>
<dbReference type="Gene3D" id="3.10.660.10">
    <property type="entry name" value="DPH Zinc finger"/>
    <property type="match status" value="1"/>
</dbReference>
<dbReference type="PROSITE" id="PS00636">
    <property type="entry name" value="DNAJ_1"/>
    <property type="match status" value="1"/>
</dbReference>
<dbReference type="Gene3D" id="2.60.120.330">
    <property type="entry name" value="B-lactam Antibiotic, Isopenicillin N Synthase, Chain"/>
    <property type="match status" value="1"/>
</dbReference>
<dbReference type="PANTHER" id="PTHR45255:SF1">
    <property type="entry name" value="DNAJ HOMOLOG SUBFAMILY C MEMBER 24"/>
    <property type="match status" value="1"/>
</dbReference>
<dbReference type="InterPro" id="IPR018253">
    <property type="entry name" value="DnaJ_domain_CS"/>
</dbReference>